<organism evidence="2 3">
    <name type="scientific">Pocillopora damicornis</name>
    <name type="common">Cauliflower coral</name>
    <name type="synonym">Millepora damicornis</name>
    <dbReference type="NCBI Taxonomy" id="46731"/>
    <lineage>
        <taxon>Eukaryota</taxon>
        <taxon>Metazoa</taxon>
        <taxon>Cnidaria</taxon>
        <taxon>Anthozoa</taxon>
        <taxon>Hexacorallia</taxon>
        <taxon>Scleractinia</taxon>
        <taxon>Astrocoeniina</taxon>
        <taxon>Pocilloporidae</taxon>
        <taxon>Pocillopora</taxon>
    </lineage>
</organism>
<feature type="domain" description="Neurotransmitter-gated ion-channel ligand-binding" evidence="1">
    <location>
        <begin position="52"/>
        <end position="106"/>
    </location>
</feature>
<dbReference type="GO" id="GO:0016020">
    <property type="term" value="C:membrane"/>
    <property type="evidence" value="ECO:0007669"/>
    <property type="project" value="InterPro"/>
</dbReference>
<dbReference type="SUPFAM" id="SSF63712">
    <property type="entry name" value="Nicotinic receptor ligand binding domain-like"/>
    <property type="match status" value="1"/>
</dbReference>
<evidence type="ECO:0000313" key="3">
    <source>
        <dbReference type="Proteomes" id="UP000275408"/>
    </source>
</evidence>
<dbReference type="InterPro" id="IPR006202">
    <property type="entry name" value="Neur_chan_lig-bd"/>
</dbReference>
<name>A0A3M6UXF1_POCDA</name>
<comment type="caution">
    <text evidence="2">The sequence shown here is derived from an EMBL/GenBank/DDBJ whole genome shotgun (WGS) entry which is preliminary data.</text>
</comment>
<dbReference type="EMBL" id="RCHS01000531">
    <property type="protein sequence ID" value="RMX58393.1"/>
    <property type="molecule type" value="Genomic_DNA"/>
</dbReference>
<sequence>MEEMHCYIRADMLEKRSDKEFGSLYNLKLTNSKSVFKILTTNCVTATLGTPEQRLRHNLSQDYHPTVRPVLTPNDIINITFSFRFSRIVSLDIKNQVLTTDAWIVQA</sequence>
<evidence type="ECO:0000259" key="1">
    <source>
        <dbReference type="Pfam" id="PF02931"/>
    </source>
</evidence>
<dbReference type="Proteomes" id="UP000275408">
    <property type="component" value="Unassembled WGS sequence"/>
</dbReference>
<gene>
    <name evidence="2" type="ORF">pdam_00012508</name>
</gene>
<dbReference type="InterPro" id="IPR036734">
    <property type="entry name" value="Neur_chan_lig-bd_sf"/>
</dbReference>
<dbReference type="AlphaFoldDB" id="A0A3M6UXF1"/>
<reference evidence="2 3" key="1">
    <citation type="journal article" date="2018" name="Sci. Rep.">
        <title>Comparative analysis of the Pocillopora damicornis genome highlights role of immune system in coral evolution.</title>
        <authorList>
            <person name="Cunning R."/>
            <person name="Bay R.A."/>
            <person name="Gillette P."/>
            <person name="Baker A.C."/>
            <person name="Traylor-Knowles N."/>
        </authorList>
    </citation>
    <scope>NUCLEOTIDE SEQUENCE [LARGE SCALE GENOMIC DNA]</scope>
    <source>
        <strain evidence="2">RSMAS</strain>
        <tissue evidence="2">Whole animal</tissue>
    </source>
</reference>
<protein>
    <recommendedName>
        <fullName evidence="1">Neurotransmitter-gated ion-channel ligand-binding domain-containing protein</fullName>
    </recommendedName>
</protein>
<evidence type="ECO:0000313" key="2">
    <source>
        <dbReference type="EMBL" id="RMX58393.1"/>
    </source>
</evidence>
<proteinExistence type="predicted"/>
<dbReference type="OrthoDB" id="5959766at2759"/>
<keyword evidence="3" id="KW-1185">Reference proteome</keyword>
<dbReference type="Pfam" id="PF02931">
    <property type="entry name" value="Neur_chan_LBD"/>
    <property type="match status" value="1"/>
</dbReference>
<accession>A0A3M6UXF1</accession>
<dbReference type="Gene3D" id="2.70.170.10">
    <property type="entry name" value="Neurotransmitter-gated ion-channel ligand-binding domain"/>
    <property type="match status" value="1"/>
</dbReference>
<dbReference type="GO" id="GO:0005230">
    <property type="term" value="F:extracellular ligand-gated monoatomic ion channel activity"/>
    <property type="evidence" value="ECO:0007669"/>
    <property type="project" value="InterPro"/>
</dbReference>